<dbReference type="AlphaFoldDB" id="A0A7W7T422"/>
<dbReference type="PANTHER" id="PTHR46082:SF6">
    <property type="entry name" value="AAA+ ATPASE DOMAIN-CONTAINING PROTEIN-RELATED"/>
    <property type="match status" value="1"/>
</dbReference>
<dbReference type="EMBL" id="JACHJS010000001">
    <property type="protein sequence ID" value="MBB4966175.1"/>
    <property type="molecule type" value="Genomic_DNA"/>
</dbReference>
<dbReference type="RefSeq" id="WP_184670024.1">
    <property type="nucleotide sequence ID" value="NZ_BAABAI010000005.1"/>
</dbReference>
<feature type="domain" description="DUF4062" evidence="1">
    <location>
        <begin position="2"/>
        <end position="88"/>
    </location>
</feature>
<protein>
    <submittedName>
        <fullName evidence="2">Tetratricopeptide (TPR) repeat protein</fullName>
    </submittedName>
</protein>
<dbReference type="SUPFAM" id="SSF48452">
    <property type="entry name" value="TPR-like"/>
    <property type="match status" value="1"/>
</dbReference>
<gene>
    <name evidence="2" type="ORF">F4559_003534</name>
</gene>
<dbReference type="Gene3D" id="1.25.40.10">
    <property type="entry name" value="Tetratricopeptide repeat domain"/>
    <property type="match status" value="1"/>
</dbReference>
<dbReference type="Pfam" id="PF13271">
    <property type="entry name" value="DUF4062"/>
    <property type="match status" value="1"/>
</dbReference>
<dbReference type="InterPro" id="IPR011990">
    <property type="entry name" value="TPR-like_helical_dom_sf"/>
</dbReference>
<dbReference type="Proteomes" id="UP000542674">
    <property type="component" value="Unassembled WGS sequence"/>
</dbReference>
<name>A0A7W7T422_9PSEU</name>
<evidence type="ECO:0000313" key="3">
    <source>
        <dbReference type="Proteomes" id="UP000542674"/>
    </source>
</evidence>
<evidence type="ECO:0000313" key="2">
    <source>
        <dbReference type="EMBL" id="MBB4966175.1"/>
    </source>
</evidence>
<dbReference type="Gene3D" id="3.40.50.300">
    <property type="entry name" value="P-loop containing nucleotide triphosphate hydrolases"/>
    <property type="match status" value="1"/>
</dbReference>
<sequence>MFISHTSELRAYPAGGSFVDAVESAITRAGDVVVDMAYFAARDALPASVCREAVGSADVYVLVAGFRYGTPVRDRPEVSYTEAEFEAASESGLPRLVFLLGEDTEGPVGLTRDLEYGDRQERFRGRLRDSGLTAAMVSTPGALEAAVLHALTSSRRDEPSTVWNVPARLPGFTGRDALLARLSGALSDAGPVVVSAIAGMGGIGKTSAAVEFAHRYADDYDVVWWIAAEDPTLIPAQVALLGQVLRVVEVGDPVEVAVPMVLGRLRGRDRVLLVFDNAEHPEAVAPFLPGGRARVVITSRHTRWDGVAVAVGIDVFTPEESARFVRSKAPSLTPEEVGEVCEALGHLPSALDQATALLSDGTFTPDAYLGLLRTRAKELLHRGHDRVSVTASWSLAFDALAGRHPAALQLLTLVAWPAPEPVPLSLIGDHPEVLPEPLASVMADPLAVADVVRVLRQRALVRADAGSIHLHRVPAALLRGDAADWAVTAFTLMIRNEPGYAWSNPAVWPHWQRLLPHLLAVTAPDRHDLLADHHDALAKLLDGISTYLATSGHAHQAIPHARRAYDLARERQGDDDPRTLRYANNLSIRLKAAAEDRAAREIGADTLARLRRVLGADHPGTLRAAGNLVLGLIESGEHQAARELGADTMARFRRVLGEDHPDTLSSANNLAIALGKVGDRRAAREIFEDCLARCRRVLGADHPDTLMTAHNLAVELADSGDSRAARGLFEEALSGYRRVLGDRHPHTRHCADCLVKVVRHLGDGERADALQAWIDSVTR</sequence>
<keyword evidence="3" id="KW-1185">Reference proteome</keyword>
<dbReference type="SUPFAM" id="SSF52540">
    <property type="entry name" value="P-loop containing nucleoside triphosphate hydrolases"/>
    <property type="match status" value="1"/>
</dbReference>
<organism evidence="2 3">
    <name type="scientific">Saccharothrix violaceirubra</name>
    <dbReference type="NCBI Taxonomy" id="413306"/>
    <lineage>
        <taxon>Bacteria</taxon>
        <taxon>Bacillati</taxon>
        <taxon>Actinomycetota</taxon>
        <taxon>Actinomycetes</taxon>
        <taxon>Pseudonocardiales</taxon>
        <taxon>Pseudonocardiaceae</taxon>
        <taxon>Saccharothrix</taxon>
    </lineage>
</organism>
<dbReference type="InterPro" id="IPR027417">
    <property type="entry name" value="P-loop_NTPase"/>
</dbReference>
<reference evidence="2 3" key="1">
    <citation type="submission" date="2020-08" db="EMBL/GenBank/DDBJ databases">
        <title>Sequencing the genomes of 1000 actinobacteria strains.</title>
        <authorList>
            <person name="Klenk H.-P."/>
        </authorList>
    </citation>
    <scope>NUCLEOTIDE SEQUENCE [LARGE SCALE GENOMIC DNA]</scope>
    <source>
        <strain evidence="2 3">DSM 45084</strain>
    </source>
</reference>
<dbReference type="InterPro" id="IPR025139">
    <property type="entry name" value="DUF4062"/>
</dbReference>
<comment type="caution">
    <text evidence="2">The sequence shown here is derived from an EMBL/GenBank/DDBJ whole genome shotgun (WGS) entry which is preliminary data.</text>
</comment>
<accession>A0A7W7T422</accession>
<dbReference type="Pfam" id="PF13374">
    <property type="entry name" value="TPR_10"/>
    <property type="match status" value="4"/>
</dbReference>
<dbReference type="InterPro" id="IPR053137">
    <property type="entry name" value="NLR-like"/>
</dbReference>
<dbReference type="PANTHER" id="PTHR46082">
    <property type="entry name" value="ATP/GTP-BINDING PROTEIN-RELATED"/>
    <property type="match status" value="1"/>
</dbReference>
<proteinExistence type="predicted"/>
<evidence type="ECO:0000259" key="1">
    <source>
        <dbReference type="Pfam" id="PF13271"/>
    </source>
</evidence>